<organism evidence="2 3">
    <name type="scientific">Aphanocapsa feldmannii 277cV</name>
    <dbReference type="NCBI Taxonomy" id="2507553"/>
    <lineage>
        <taxon>Bacteria</taxon>
        <taxon>Bacillati</taxon>
        <taxon>Cyanobacteriota</taxon>
        <taxon>Cyanophyceae</taxon>
        <taxon>Oscillatoriophycideae</taxon>
        <taxon>Chroococcales</taxon>
        <taxon>Microcystaceae</taxon>
        <taxon>Aphanocapsa</taxon>
    </lineage>
</organism>
<keyword evidence="1" id="KW-0472">Membrane</keyword>
<reference evidence="2 3" key="1">
    <citation type="journal article" date="2019" name="mSystems">
        <title>Life at home and on the roam: Genomic adaptions reflect the dual lifestyle of an intracellular, facultative symbiont.</title>
        <authorList>
            <person name="Burgsdorf I."/>
        </authorList>
    </citation>
    <scope>NUCLEOTIDE SEQUENCE [LARGE SCALE GENOMIC DNA]</scope>
    <source>
        <strain evidence="2">277cV</strain>
    </source>
</reference>
<feature type="transmembrane region" description="Helical" evidence="1">
    <location>
        <begin position="238"/>
        <end position="257"/>
    </location>
</feature>
<keyword evidence="1" id="KW-1133">Transmembrane helix</keyword>
<feature type="transmembrane region" description="Helical" evidence="1">
    <location>
        <begin position="39"/>
        <end position="65"/>
    </location>
</feature>
<sequence>MASSYLSNALFLILASIGYREMRCHQLHPNLYPKSVQRLLLVALTTATYSFYPAFLPLLILALLLTQVSYWPSITEPWVCRLRQALLTLLVQGLTVLLLVVLTFTSQADLGEVGRSLSPMIDHAKNFVPINPWSLLQEKPKPMPNVRDFGWWFHLSLSLPLCILAGFLCWRLWRRWRQPDLLAGVMGIAVYGVYLLLFFPLEHTYRLMKLNSTLLYPLAIYGTLPLVFAVHRWTIKQVLLTRLVLSLLVVFHIVFHVKVVADLGTRPAGVGFARTTNLPSNSTAPIVVFGCSDASRNPAARFYERLVGLDLALRHPDRDIHVFSKPLLNVLPPSDGLTINGQNQYYASGYLYCQYPP</sequence>
<proteinExistence type="predicted"/>
<feature type="transmembrane region" description="Helical" evidence="1">
    <location>
        <begin position="149"/>
        <end position="169"/>
    </location>
</feature>
<comment type="caution">
    <text evidence="2">The sequence shown here is derived from an EMBL/GenBank/DDBJ whole genome shotgun (WGS) entry which is preliminary data.</text>
</comment>
<dbReference type="EMBL" id="SRMO01000033">
    <property type="protein sequence ID" value="TGG94589.1"/>
    <property type="molecule type" value="Genomic_DNA"/>
</dbReference>
<gene>
    <name evidence="2" type="ORF">ERJ67_02095</name>
</gene>
<evidence type="ECO:0000256" key="1">
    <source>
        <dbReference type="SAM" id="Phobius"/>
    </source>
</evidence>
<dbReference type="Proteomes" id="UP000317990">
    <property type="component" value="Unassembled WGS sequence"/>
</dbReference>
<evidence type="ECO:0000313" key="3">
    <source>
        <dbReference type="Proteomes" id="UP000317990"/>
    </source>
</evidence>
<feature type="transmembrane region" description="Helical" evidence="1">
    <location>
        <begin position="181"/>
        <end position="201"/>
    </location>
</feature>
<feature type="transmembrane region" description="Helical" evidence="1">
    <location>
        <begin position="86"/>
        <end position="105"/>
    </location>
</feature>
<protein>
    <submittedName>
        <fullName evidence="2">Uncharacterized protein</fullName>
    </submittedName>
</protein>
<feature type="transmembrane region" description="Helical" evidence="1">
    <location>
        <begin position="213"/>
        <end position="231"/>
    </location>
</feature>
<keyword evidence="1" id="KW-0812">Transmembrane</keyword>
<dbReference type="AlphaFoldDB" id="A0A524RQ74"/>
<accession>A0A524RQ74</accession>
<name>A0A524RQ74_9CHRO</name>
<evidence type="ECO:0000313" key="2">
    <source>
        <dbReference type="EMBL" id="TGG94589.1"/>
    </source>
</evidence>